<sequence>MTTTGPLELGADFIQNAHVVGAALRESAPIRHVVLPSGLPVWLVTGYEAARTVATDPRFSSQRVYDRMHRMVLGEDEETPFSEDFAKNLLNLDPPEHTRLRKLTTRMFTSRAIAPLRPRIEQIADELLDDMAGRESVEFLEAYAYPLPIRVITEMLGVPFSDRDQFTQWSKTMVDGGASEAAGAATMQMASYLHGLIAAKRETPADDLLSQLVHMSEDGDQLSSSELVAVTVVLLIGGFETTVNLISGGILSLSRHTDQLALLRADRSLMANAIEEFLRHETPNILSSPRYTTEEVEIAGVVIPEGEFVMVSWLAANRDPARFTDPDRLDITRPMGGHLAFGHGLHFCLGAPLARLEGEIAFGRLLDRFANIEVLSAVDDLRWRDSTVMHGLESLVVQLR</sequence>
<keyword evidence="2" id="KW-0349">Heme</keyword>
<protein>
    <submittedName>
        <fullName evidence="3">Cytochrome P450</fullName>
    </submittedName>
</protein>
<dbReference type="InterPro" id="IPR002397">
    <property type="entry name" value="Cyt_P450_B"/>
</dbReference>
<dbReference type="EMBL" id="BMRE01000097">
    <property type="protein sequence ID" value="GGU85749.1"/>
    <property type="molecule type" value="Genomic_DNA"/>
</dbReference>
<proteinExistence type="inferred from homology"/>
<dbReference type="RefSeq" id="WP_189259906.1">
    <property type="nucleotide sequence ID" value="NZ_BMRE01000097.1"/>
</dbReference>
<dbReference type="PRINTS" id="PR00359">
    <property type="entry name" value="BP450"/>
</dbReference>
<dbReference type="InterPro" id="IPR036396">
    <property type="entry name" value="Cyt_P450_sf"/>
</dbReference>
<dbReference type="SUPFAM" id="SSF48264">
    <property type="entry name" value="Cytochrome P450"/>
    <property type="match status" value="1"/>
</dbReference>
<organism evidence="3 4">
    <name type="scientific">Lentzea flava</name>
    <dbReference type="NCBI Taxonomy" id="103732"/>
    <lineage>
        <taxon>Bacteria</taxon>
        <taxon>Bacillati</taxon>
        <taxon>Actinomycetota</taxon>
        <taxon>Actinomycetes</taxon>
        <taxon>Pseudonocardiales</taxon>
        <taxon>Pseudonocardiaceae</taxon>
        <taxon>Lentzea</taxon>
    </lineage>
</organism>
<evidence type="ECO:0000313" key="3">
    <source>
        <dbReference type="EMBL" id="GGU85749.1"/>
    </source>
</evidence>
<keyword evidence="2" id="KW-0560">Oxidoreductase</keyword>
<name>A0ABQ2VJR8_9PSEU</name>
<dbReference type="InterPro" id="IPR017972">
    <property type="entry name" value="Cyt_P450_CS"/>
</dbReference>
<gene>
    <name evidence="3" type="ORF">GCM10010178_89830</name>
</gene>
<evidence type="ECO:0000256" key="1">
    <source>
        <dbReference type="ARBA" id="ARBA00010617"/>
    </source>
</evidence>
<keyword evidence="2" id="KW-0479">Metal-binding</keyword>
<keyword evidence="2" id="KW-0408">Iron</keyword>
<evidence type="ECO:0000256" key="2">
    <source>
        <dbReference type="RuleBase" id="RU000461"/>
    </source>
</evidence>
<dbReference type="Proteomes" id="UP000649573">
    <property type="component" value="Unassembled WGS sequence"/>
</dbReference>
<comment type="caution">
    <text evidence="3">The sequence shown here is derived from an EMBL/GenBank/DDBJ whole genome shotgun (WGS) entry which is preliminary data.</text>
</comment>
<dbReference type="CDD" id="cd11029">
    <property type="entry name" value="CYP107-like"/>
    <property type="match status" value="1"/>
</dbReference>
<comment type="similarity">
    <text evidence="1 2">Belongs to the cytochrome P450 family.</text>
</comment>
<keyword evidence="4" id="KW-1185">Reference proteome</keyword>
<evidence type="ECO:0000313" key="4">
    <source>
        <dbReference type="Proteomes" id="UP000649573"/>
    </source>
</evidence>
<dbReference type="Pfam" id="PF00067">
    <property type="entry name" value="p450"/>
    <property type="match status" value="1"/>
</dbReference>
<dbReference type="PANTHER" id="PTHR46696">
    <property type="entry name" value="P450, PUTATIVE (EUROFUNG)-RELATED"/>
    <property type="match status" value="1"/>
</dbReference>
<accession>A0ABQ2VJR8</accession>
<reference evidence="4" key="1">
    <citation type="journal article" date="2019" name="Int. J. Syst. Evol. Microbiol.">
        <title>The Global Catalogue of Microorganisms (GCM) 10K type strain sequencing project: providing services to taxonomists for standard genome sequencing and annotation.</title>
        <authorList>
            <consortium name="The Broad Institute Genomics Platform"/>
            <consortium name="The Broad Institute Genome Sequencing Center for Infectious Disease"/>
            <person name="Wu L."/>
            <person name="Ma J."/>
        </authorList>
    </citation>
    <scope>NUCLEOTIDE SEQUENCE [LARGE SCALE GENOMIC DNA]</scope>
    <source>
        <strain evidence="4">JCM 3296</strain>
    </source>
</reference>
<dbReference type="InterPro" id="IPR001128">
    <property type="entry name" value="Cyt_P450"/>
</dbReference>
<keyword evidence="2" id="KW-0503">Monooxygenase</keyword>
<dbReference type="PROSITE" id="PS00086">
    <property type="entry name" value="CYTOCHROME_P450"/>
    <property type="match status" value="1"/>
</dbReference>
<dbReference type="PANTHER" id="PTHR46696:SF1">
    <property type="entry name" value="CYTOCHROME P450 YJIB-RELATED"/>
    <property type="match status" value="1"/>
</dbReference>
<dbReference type="Gene3D" id="1.10.630.10">
    <property type="entry name" value="Cytochrome P450"/>
    <property type="match status" value="1"/>
</dbReference>